<name>A0A1I7ZJF7_9BILA</name>
<proteinExistence type="predicted"/>
<dbReference type="Proteomes" id="UP000095287">
    <property type="component" value="Unplaced"/>
</dbReference>
<protein>
    <submittedName>
        <fullName evidence="3">Uncharacterized protein</fullName>
    </submittedName>
</protein>
<dbReference type="AlphaFoldDB" id="A0A1I7ZJF7"/>
<evidence type="ECO:0000313" key="3">
    <source>
        <dbReference type="WBParaSite" id="L893_g26987.t1"/>
    </source>
</evidence>
<keyword evidence="2" id="KW-1185">Reference proteome</keyword>
<dbReference type="WBParaSite" id="L893_g26987.t1">
    <property type="protein sequence ID" value="L893_g26987.t1"/>
    <property type="gene ID" value="L893_g26987"/>
</dbReference>
<organism evidence="2 3">
    <name type="scientific">Steinernema glaseri</name>
    <dbReference type="NCBI Taxonomy" id="37863"/>
    <lineage>
        <taxon>Eukaryota</taxon>
        <taxon>Metazoa</taxon>
        <taxon>Ecdysozoa</taxon>
        <taxon>Nematoda</taxon>
        <taxon>Chromadorea</taxon>
        <taxon>Rhabditida</taxon>
        <taxon>Tylenchina</taxon>
        <taxon>Panagrolaimomorpha</taxon>
        <taxon>Strongyloidoidea</taxon>
        <taxon>Steinernematidae</taxon>
        <taxon>Steinernema</taxon>
    </lineage>
</organism>
<sequence length="192" mass="22797">MARAEERRAMREHRESMTQKEAEQRIADRVALAVYREGLYFCPRSELERRLGPRFQQLPKSSRDDIMIRLVLALQKNRQWSPRQLPLHQRFTVSFTYTRTALHDAREALEQSVRLSQPIDEQRKILEKVLWQNFLMARPEKLCEGGCLHKIHQRLSNQELKKQESQRASCPGLRRPTVALLDKSRTKLIYYS</sequence>
<feature type="region of interest" description="Disordered" evidence="1">
    <location>
        <begin position="1"/>
        <end position="22"/>
    </location>
</feature>
<accession>A0A1I7ZJF7</accession>
<reference evidence="3" key="1">
    <citation type="submission" date="2016-11" db="UniProtKB">
        <authorList>
            <consortium name="WormBaseParasite"/>
        </authorList>
    </citation>
    <scope>IDENTIFICATION</scope>
</reference>
<evidence type="ECO:0000256" key="1">
    <source>
        <dbReference type="SAM" id="MobiDB-lite"/>
    </source>
</evidence>
<evidence type="ECO:0000313" key="2">
    <source>
        <dbReference type="Proteomes" id="UP000095287"/>
    </source>
</evidence>